<feature type="domain" description="Reverse transcriptase Ty1/copia-type" evidence="2">
    <location>
        <begin position="438"/>
        <end position="654"/>
    </location>
</feature>
<comment type="caution">
    <text evidence="3">The sequence shown here is derived from an EMBL/GenBank/DDBJ whole genome shotgun (WGS) entry which is preliminary data.</text>
</comment>
<keyword evidence="4" id="KW-1185">Reference proteome</keyword>
<evidence type="ECO:0000313" key="3">
    <source>
        <dbReference type="EMBL" id="CAE7486624.1"/>
    </source>
</evidence>
<proteinExistence type="predicted"/>
<gene>
    <name evidence="3" type="ORF">SPIL2461_LOCUS12486</name>
</gene>
<reference evidence="3" key="1">
    <citation type="submission" date="2021-02" db="EMBL/GenBank/DDBJ databases">
        <authorList>
            <person name="Dougan E. K."/>
            <person name="Rhodes N."/>
            <person name="Thang M."/>
            <person name="Chan C."/>
        </authorList>
    </citation>
    <scope>NUCLEOTIDE SEQUENCE</scope>
</reference>
<evidence type="ECO:0000256" key="1">
    <source>
        <dbReference type="SAM" id="MobiDB-lite"/>
    </source>
</evidence>
<accession>A0A812SPL1</accession>
<dbReference type="OrthoDB" id="440474at2759"/>
<dbReference type="EMBL" id="CAJNIZ010025778">
    <property type="protein sequence ID" value="CAE7486624.1"/>
    <property type="molecule type" value="Genomic_DNA"/>
</dbReference>
<sequence length="720" mass="81137">MISSEPDPVINSSLVQGESLFERRMEIRTSARKAFLEADGEMRIRKSLEHRTRPERGPFNEGDLVFFWRKNRFDSKHHWHGPGVVIGKSGGSKVWIARGTKVYRCCPEQLRRLSPDQEAMIRLLPADMVRVRDAVGAQGAGNYHDLSMLERPSDHEVDAEVDAAPRNQAVSGSSDTAEEPARLPVGTGEVGMEGVEESMARPVRLEHEDPRPVAVGDESPTKRARVGVEPTPLVNALRFDPELLDSGSRPRASQVDDPVHIPAPNSDGPDEELEVLVADVDHWVVDHKRSKLIRMHVLERDRAFVPCCDKLPVRVEDLEDTCVVVMFDRQGMKHRQECKWRDSSSLNVGQCLWTGMTEFSLKRGWQWQTHELDECFEVDVKKGRKEVNEKLLDPKRAQGLKNAKVKEWKKLVDSGAIIVHRGKAAARIREQIPRKRLLKSRFVVTEADEGTSPNTADLKARWCIRGYLDPDVVSLDTSSPTLSAEGLAVALQLAASCKWCIQIADVEGAFLRGDKLHPSRGRLFIELPPGGVEGVDETCIVEAVKTVYGLADAPKAWWQCFSKKLIGLGLRPSRFDPCVYYYFHDNIVAGVVTLHVDDLCMAGNAMFESHVVVPLKEMYPFKHWKVGEGEFLGKHLKQEPDGSIKITQNAYAQQFRALSISRERRRNKSDAITEEETVSIKDKRMAIEMLLLKEDIAKYNISLRWMATKQMIVDVLTKKG</sequence>
<dbReference type="AlphaFoldDB" id="A0A812SPL1"/>
<dbReference type="InterPro" id="IPR013103">
    <property type="entry name" value="RVT_2"/>
</dbReference>
<evidence type="ECO:0000313" key="4">
    <source>
        <dbReference type="Proteomes" id="UP000649617"/>
    </source>
</evidence>
<dbReference type="Pfam" id="PF07727">
    <property type="entry name" value="RVT_2"/>
    <property type="match status" value="1"/>
</dbReference>
<dbReference type="Proteomes" id="UP000649617">
    <property type="component" value="Unassembled WGS sequence"/>
</dbReference>
<feature type="non-terminal residue" evidence="3">
    <location>
        <position position="1"/>
    </location>
</feature>
<organism evidence="3 4">
    <name type="scientific">Symbiodinium pilosum</name>
    <name type="common">Dinoflagellate</name>
    <dbReference type="NCBI Taxonomy" id="2952"/>
    <lineage>
        <taxon>Eukaryota</taxon>
        <taxon>Sar</taxon>
        <taxon>Alveolata</taxon>
        <taxon>Dinophyceae</taxon>
        <taxon>Suessiales</taxon>
        <taxon>Symbiodiniaceae</taxon>
        <taxon>Symbiodinium</taxon>
    </lineage>
</organism>
<feature type="region of interest" description="Disordered" evidence="1">
    <location>
        <begin position="166"/>
        <end position="188"/>
    </location>
</feature>
<evidence type="ECO:0000259" key="2">
    <source>
        <dbReference type="Pfam" id="PF07727"/>
    </source>
</evidence>
<protein>
    <recommendedName>
        <fullName evidence="2">Reverse transcriptase Ty1/copia-type domain-containing protein</fullName>
    </recommendedName>
</protein>
<feature type="region of interest" description="Disordered" evidence="1">
    <location>
        <begin position="244"/>
        <end position="268"/>
    </location>
</feature>
<name>A0A812SPL1_SYMPI</name>